<evidence type="ECO:0000313" key="2">
    <source>
        <dbReference type="EMBL" id="CAF3658264.1"/>
    </source>
</evidence>
<feature type="region of interest" description="Disordered" evidence="1">
    <location>
        <begin position="1"/>
        <end position="24"/>
    </location>
</feature>
<dbReference type="EMBL" id="CAJNYU010003295">
    <property type="protein sequence ID" value="CAF3658264.1"/>
    <property type="molecule type" value="Genomic_DNA"/>
</dbReference>
<protein>
    <submittedName>
        <fullName evidence="2">Uncharacterized protein</fullName>
    </submittedName>
</protein>
<reference evidence="2" key="1">
    <citation type="submission" date="2021-02" db="EMBL/GenBank/DDBJ databases">
        <authorList>
            <person name="Nowell W R."/>
        </authorList>
    </citation>
    <scope>NUCLEOTIDE SEQUENCE</scope>
</reference>
<evidence type="ECO:0000313" key="3">
    <source>
        <dbReference type="EMBL" id="CAF4687610.1"/>
    </source>
</evidence>
<dbReference type="EMBL" id="CAJOBQ010008007">
    <property type="protein sequence ID" value="CAF4687610.1"/>
    <property type="molecule type" value="Genomic_DNA"/>
</dbReference>
<sequence length="60" mass="6721">MHSSEPQNRDHLESPTTDQSPGSLLLFRPWLQEHYIHSVEGGHPDLLVPPPTDQSPDALL</sequence>
<name>A0A818RRV3_9BILA</name>
<evidence type="ECO:0000256" key="1">
    <source>
        <dbReference type="SAM" id="MobiDB-lite"/>
    </source>
</evidence>
<feature type="region of interest" description="Disordered" evidence="1">
    <location>
        <begin position="40"/>
        <end position="60"/>
    </location>
</feature>
<evidence type="ECO:0000313" key="4">
    <source>
        <dbReference type="Proteomes" id="UP000663869"/>
    </source>
</evidence>
<dbReference type="Proteomes" id="UP000663869">
    <property type="component" value="Unassembled WGS sequence"/>
</dbReference>
<dbReference type="AlphaFoldDB" id="A0A818RRV3"/>
<dbReference type="Proteomes" id="UP000663862">
    <property type="component" value="Unassembled WGS sequence"/>
</dbReference>
<organism evidence="2 4">
    <name type="scientific">Rotaria socialis</name>
    <dbReference type="NCBI Taxonomy" id="392032"/>
    <lineage>
        <taxon>Eukaryota</taxon>
        <taxon>Metazoa</taxon>
        <taxon>Spiralia</taxon>
        <taxon>Gnathifera</taxon>
        <taxon>Rotifera</taxon>
        <taxon>Eurotatoria</taxon>
        <taxon>Bdelloidea</taxon>
        <taxon>Philodinida</taxon>
        <taxon>Philodinidae</taxon>
        <taxon>Rotaria</taxon>
    </lineage>
</organism>
<feature type="non-terminal residue" evidence="2">
    <location>
        <position position="60"/>
    </location>
</feature>
<gene>
    <name evidence="2" type="ORF">FME351_LOCUS24900</name>
    <name evidence="3" type="ORF">TSG867_LOCUS32699</name>
</gene>
<proteinExistence type="predicted"/>
<accession>A0A818RRV3</accession>
<comment type="caution">
    <text evidence="2">The sequence shown here is derived from an EMBL/GenBank/DDBJ whole genome shotgun (WGS) entry which is preliminary data.</text>
</comment>